<dbReference type="Gene3D" id="2.60.120.10">
    <property type="entry name" value="Jelly Rolls"/>
    <property type="match status" value="1"/>
</dbReference>
<dbReference type="SUPFAM" id="SSF51215">
    <property type="entry name" value="Regulatory protein AraC"/>
    <property type="match status" value="1"/>
</dbReference>
<dbReference type="SUPFAM" id="SSF46689">
    <property type="entry name" value="Homeodomain-like"/>
    <property type="match status" value="1"/>
</dbReference>
<evidence type="ECO:0000256" key="2">
    <source>
        <dbReference type="ARBA" id="ARBA00023125"/>
    </source>
</evidence>
<keyword evidence="1" id="KW-0805">Transcription regulation</keyword>
<evidence type="ECO:0000313" key="7">
    <source>
        <dbReference type="Proteomes" id="UP000464787"/>
    </source>
</evidence>
<dbReference type="Pfam" id="PF12833">
    <property type="entry name" value="HTH_18"/>
    <property type="match status" value="1"/>
</dbReference>
<dbReference type="GO" id="GO:0003700">
    <property type="term" value="F:DNA-binding transcription factor activity"/>
    <property type="evidence" value="ECO:0007669"/>
    <property type="project" value="InterPro"/>
</dbReference>
<dbReference type="Pfam" id="PF02311">
    <property type="entry name" value="AraC_binding"/>
    <property type="match status" value="1"/>
</dbReference>
<dbReference type="InterPro" id="IPR009057">
    <property type="entry name" value="Homeodomain-like_sf"/>
</dbReference>
<keyword evidence="2" id="KW-0238">DNA-binding</keyword>
<evidence type="ECO:0000259" key="5">
    <source>
        <dbReference type="PROSITE" id="PS01124"/>
    </source>
</evidence>
<dbReference type="Gene3D" id="1.10.10.60">
    <property type="entry name" value="Homeodomain-like"/>
    <property type="match status" value="1"/>
</dbReference>
<protein>
    <submittedName>
        <fullName evidence="6">Helix-turn-helix domain-containing protein</fullName>
    </submittedName>
</protein>
<dbReference type="InterPro" id="IPR018060">
    <property type="entry name" value="HTH_AraC"/>
</dbReference>
<evidence type="ECO:0000256" key="1">
    <source>
        <dbReference type="ARBA" id="ARBA00023015"/>
    </source>
</evidence>
<dbReference type="PRINTS" id="PR00032">
    <property type="entry name" value="HTHARAC"/>
</dbReference>
<feature type="domain" description="HTH araC/xylS-type" evidence="5">
    <location>
        <begin position="229"/>
        <end position="327"/>
    </location>
</feature>
<evidence type="ECO:0000313" key="6">
    <source>
        <dbReference type="EMBL" id="QHJ01432.1"/>
    </source>
</evidence>
<dbReference type="SMART" id="SM00342">
    <property type="entry name" value="HTH_ARAC"/>
    <property type="match status" value="1"/>
</dbReference>
<reference evidence="6 7" key="1">
    <citation type="submission" date="2020-01" db="EMBL/GenBank/DDBJ databases">
        <title>Genome sequencing of strain KACC 21265.</title>
        <authorList>
            <person name="Heo J."/>
            <person name="Kim S.-J."/>
            <person name="Kim J.-S."/>
            <person name="Hong S.-B."/>
            <person name="Kwon S.-W."/>
        </authorList>
    </citation>
    <scope>NUCLEOTIDE SEQUENCE [LARGE SCALE GENOMIC DNA]</scope>
    <source>
        <strain evidence="6 7">KACC 21265</strain>
    </source>
</reference>
<proteinExistence type="predicted"/>
<dbReference type="InterPro" id="IPR020449">
    <property type="entry name" value="Tscrpt_reg_AraC-type_HTH"/>
</dbReference>
<dbReference type="PANTHER" id="PTHR43280">
    <property type="entry name" value="ARAC-FAMILY TRANSCRIPTIONAL REGULATOR"/>
    <property type="match status" value="1"/>
</dbReference>
<gene>
    <name evidence="6" type="ORF">GT347_06155</name>
</gene>
<dbReference type="Proteomes" id="UP000464787">
    <property type="component" value="Chromosome"/>
</dbReference>
<dbReference type="InterPro" id="IPR014710">
    <property type="entry name" value="RmlC-like_jellyroll"/>
</dbReference>
<dbReference type="InterPro" id="IPR037923">
    <property type="entry name" value="HTH-like"/>
</dbReference>
<dbReference type="PROSITE" id="PS01124">
    <property type="entry name" value="HTH_ARAC_FAMILY_2"/>
    <property type="match status" value="1"/>
</dbReference>
<evidence type="ECO:0000256" key="4">
    <source>
        <dbReference type="ARBA" id="ARBA00023163"/>
    </source>
</evidence>
<sequence>MAGPIRHKGRDSHVSFISFHFSRHQLTLDRAQRQTACVPITPSLAFPVFNTSDFGGGDGAFYFDLVRLEDRPDIPRSFPHRHDYYHLLWMSEAAGTHLLDFERYPARANSVFFVSPGQLHAWESAIRPCGFVINFSADFFVQMFPRADDIAQLPFFHIASTAPVLHLSQAQHDELRPLLLEMEREFQSDAEARMDIVRAYLLVLLTRLRRIHPRRSGEGATPLNHSLTQRFTLLIDQHYLEFARLGDYTSRLHTTERQLNEAVKRTLGKTAGQLIQERLVLEAKRLLGNTAMSVAEIAFQLGFEDQAYFSRFFKKQAGVTPGEFKKRFGAEAPIAA</sequence>
<evidence type="ECO:0000256" key="3">
    <source>
        <dbReference type="ARBA" id="ARBA00023159"/>
    </source>
</evidence>
<keyword evidence="7" id="KW-1185">Reference proteome</keyword>
<dbReference type="InterPro" id="IPR003313">
    <property type="entry name" value="AraC-bd"/>
</dbReference>
<dbReference type="KEGG" id="xyk:GT347_06155"/>
<accession>A0A857JE08</accession>
<dbReference type="EMBL" id="CP047650">
    <property type="protein sequence ID" value="QHJ01432.1"/>
    <property type="molecule type" value="Genomic_DNA"/>
</dbReference>
<keyword evidence="4" id="KW-0804">Transcription</keyword>
<dbReference type="AlphaFoldDB" id="A0A857JE08"/>
<organism evidence="6 7">
    <name type="scientific">Xylophilus rhododendri</name>
    <dbReference type="NCBI Taxonomy" id="2697032"/>
    <lineage>
        <taxon>Bacteria</taxon>
        <taxon>Pseudomonadati</taxon>
        <taxon>Pseudomonadota</taxon>
        <taxon>Betaproteobacteria</taxon>
        <taxon>Burkholderiales</taxon>
        <taxon>Xylophilus</taxon>
    </lineage>
</organism>
<dbReference type="PANTHER" id="PTHR43280:SF32">
    <property type="entry name" value="TRANSCRIPTIONAL REGULATORY PROTEIN"/>
    <property type="match status" value="1"/>
</dbReference>
<dbReference type="GO" id="GO:0043565">
    <property type="term" value="F:sequence-specific DNA binding"/>
    <property type="evidence" value="ECO:0007669"/>
    <property type="project" value="InterPro"/>
</dbReference>
<keyword evidence="3" id="KW-0010">Activator</keyword>
<name>A0A857JE08_9BURK</name>